<evidence type="ECO:0000256" key="1">
    <source>
        <dbReference type="SAM" id="Phobius"/>
    </source>
</evidence>
<proteinExistence type="predicted"/>
<dbReference type="RefSeq" id="WP_167311289.1">
    <property type="nucleotide sequence ID" value="NZ_CP110790.1"/>
</dbReference>
<reference evidence="2" key="1">
    <citation type="submission" date="2020-03" db="EMBL/GenBank/DDBJ databases">
        <authorList>
            <person name="Kislichkina A."/>
            <person name="Dentovskaya S."/>
            <person name="Shaikhutdinov R."/>
            <person name="Ivanov S."/>
            <person name="Sizova A."/>
            <person name="Solomentsev V."/>
            <person name="Bogun A."/>
        </authorList>
    </citation>
    <scope>NUCLEOTIDE SEQUENCE</scope>
    <source>
        <strain evidence="2">SCPM-O-B-8025</strain>
    </source>
</reference>
<dbReference type="AlphaFoldDB" id="A0AA91BIT3"/>
<evidence type="ECO:0000313" key="3">
    <source>
        <dbReference type="Proteomes" id="UP000698240"/>
    </source>
</evidence>
<name>A0AA91BIT3_9GAMM</name>
<evidence type="ECO:0000313" key="2">
    <source>
        <dbReference type="EMBL" id="NIL26243.1"/>
    </source>
</evidence>
<dbReference type="EMBL" id="JAASAN010000002">
    <property type="protein sequence ID" value="NIL26243.1"/>
    <property type="molecule type" value="Genomic_DNA"/>
</dbReference>
<keyword evidence="1" id="KW-0472">Membrane</keyword>
<keyword evidence="1" id="KW-0812">Transmembrane</keyword>
<dbReference type="Proteomes" id="UP000698240">
    <property type="component" value="Unassembled WGS sequence"/>
</dbReference>
<keyword evidence="1" id="KW-1133">Transmembrane helix</keyword>
<organism evidence="2 3">
    <name type="scientific">Yersinia massiliensis</name>
    <dbReference type="NCBI Taxonomy" id="419257"/>
    <lineage>
        <taxon>Bacteria</taxon>
        <taxon>Pseudomonadati</taxon>
        <taxon>Pseudomonadota</taxon>
        <taxon>Gammaproteobacteria</taxon>
        <taxon>Enterobacterales</taxon>
        <taxon>Yersiniaceae</taxon>
        <taxon>Yersinia</taxon>
    </lineage>
</organism>
<comment type="caution">
    <text evidence="2">The sequence shown here is derived from an EMBL/GenBank/DDBJ whole genome shotgun (WGS) entry which is preliminary data.</text>
</comment>
<accession>A0AA91BIT3</accession>
<protein>
    <submittedName>
        <fullName evidence="2">Uncharacterized protein</fullName>
    </submittedName>
</protein>
<gene>
    <name evidence="2" type="ORF">HB980_06740</name>
</gene>
<sequence length="144" mass="16651">MMSLLGFLCFGIGLNMLYVAPKMKMNYVSYSYKNESVLISSYRVYDYVNNENYSKRDCQKILPDENNINYLACEYLLSNDKDMKDELQNAIIGEVTLIKVYFGLIIGFFLMGAIIVFGYTNFRQLNKIVCDIKEENRTNLYSGG</sequence>
<feature type="transmembrane region" description="Helical" evidence="1">
    <location>
        <begin position="100"/>
        <end position="119"/>
    </location>
</feature>